<feature type="coiled-coil region" evidence="1">
    <location>
        <begin position="283"/>
        <end position="310"/>
    </location>
</feature>
<dbReference type="AlphaFoldDB" id="A0A8J8NKY6"/>
<dbReference type="Proteomes" id="UP000785679">
    <property type="component" value="Unassembled WGS sequence"/>
</dbReference>
<proteinExistence type="predicted"/>
<dbReference type="EMBL" id="RRYP01012501">
    <property type="protein sequence ID" value="TNV77067.1"/>
    <property type="molecule type" value="Genomic_DNA"/>
</dbReference>
<evidence type="ECO:0000256" key="2">
    <source>
        <dbReference type="SAM" id="MobiDB-lite"/>
    </source>
</evidence>
<keyword evidence="1" id="KW-0175">Coiled coil</keyword>
<sequence>MTSPTSPQKQSTFLVKPKPTQPTIQQTTHHPIIEVKMFMNFPFPGSFHLYRTLRPYSQHLFPTGSTLRDELGTLYTEQDIVESMECQRAQCPCELFTVRVAGVSVVHYMSKEGHNHEDSVDFQRLEEFLREKGVFQGSKVADVKKELVATYGLEIFSGLTQQAVEKVLQKVMRSKRATFEITNQTSDDSSVQTIISSPLPHQQAFQLFSQPVVTQANPVVITSQVTNQHELYSQQITHHSPDIADVLQSSYLKLHSLNTNMQRIKSVYKGKNRYQTALLTKAVQNVYMSVEQLEEQIRAYSREEEQKHMEKVRVFKEISEGWGEQG</sequence>
<evidence type="ECO:0000313" key="4">
    <source>
        <dbReference type="Proteomes" id="UP000785679"/>
    </source>
</evidence>
<reference evidence="3" key="1">
    <citation type="submission" date="2019-06" db="EMBL/GenBank/DDBJ databases">
        <authorList>
            <person name="Zheng W."/>
        </authorList>
    </citation>
    <scope>NUCLEOTIDE SEQUENCE</scope>
    <source>
        <strain evidence="3">QDHG01</strain>
    </source>
</reference>
<organism evidence="3 4">
    <name type="scientific">Halteria grandinella</name>
    <dbReference type="NCBI Taxonomy" id="5974"/>
    <lineage>
        <taxon>Eukaryota</taxon>
        <taxon>Sar</taxon>
        <taxon>Alveolata</taxon>
        <taxon>Ciliophora</taxon>
        <taxon>Intramacronucleata</taxon>
        <taxon>Spirotrichea</taxon>
        <taxon>Stichotrichia</taxon>
        <taxon>Sporadotrichida</taxon>
        <taxon>Halteriidae</taxon>
        <taxon>Halteria</taxon>
    </lineage>
</organism>
<feature type="region of interest" description="Disordered" evidence="2">
    <location>
        <begin position="1"/>
        <end position="25"/>
    </location>
</feature>
<keyword evidence="4" id="KW-1185">Reference proteome</keyword>
<evidence type="ECO:0000313" key="3">
    <source>
        <dbReference type="EMBL" id="TNV77067.1"/>
    </source>
</evidence>
<protein>
    <submittedName>
        <fullName evidence="3">Uncharacterized protein</fullName>
    </submittedName>
</protein>
<accession>A0A8J8NKY6</accession>
<gene>
    <name evidence="3" type="ORF">FGO68_gene13046</name>
</gene>
<feature type="compositionally biased region" description="Polar residues" evidence="2">
    <location>
        <begin position="1"/>
        <end position="13"/>
    </location>
</feature>
<evidence type="ECO:0000256" key="1">
    <source>
        <dbReference type="SAM" id="Coils"/>
    </source>
</evidence>
<comment type="caution">
    <text evidence="3">The sequence shown here is derived from an EMBL/GenBank/DDBJ whole genome shotgun (WGS) entry which is preliminary data.</text>
</comment>
<feature type="compositionally biased region" description="Low complexity" evidence="2">
    <location>
        <begin position="16"/>
        <end position="25"/>
    </location>
</feature>
<name>A0A8J8NKY6_HALGN</name>